<dbReference type="AlphaFoldDB" id="A0A183JB34"/>
<keyword evidence="2" id="KW-0812">Transmembrane</keyword>
<evidence type="ECO:0000256" key="2">
    <source>
        <dbReference type="SAM" id="Phobius"/>
    </source>
</evidence>
<reference evidence="3 4" key="2">
    <citation type="submission" date="2018-11" db="EMBL/GenBank/DDBJ databases">
        <authorList>
            <consortium name="Pathogen Informatics"/>
        </authorList>
    </citation>
    <scope>NUCLEOTIDE SEQUENCE [LARGE SCALE GENOMIC DNA]</scope>
</reference>
<dbReference type="Proteomes" id="UP000270296">
    <property type="component" value="Unassembled WGS sequence"/>
</dbReference>
<feature type="region of interest" description="Disordered" evidence="1">
    <location>
        <begin position="79"/>
        <end position="99"/>
    </location>
</feature>
<proteinExistence type="predicted"/>
<protein>
    <submittedName>
        <fullName evidence="5">Transmembrane protein</fullName>
    </submittedName>
</protein>
<evidence type="ECO:0000313" key="4">
    <source>
        <dbReference type="Proteomes" id="UP000270296"/>
    </source>
</evidence>
<gene>
    <name evidence="3" type="ORF">SBAD_LOCUS13082</name>
</gene>
<keyword evidence="4" id="KW-1185">Reference proteome</keyword>
<evidence type="ECO:0000256" key="1">
    <source>
        <dbReference type="SAM" id="MobiDB-lite"/>
    </source>
</evidence>
<keyword evidence="2" id="KW-0472">Membrane</keyword>
<reference evidence="5" key="1">
    <citation type="submission" date="2016-06" db="UniProtKB">
        <authorList>
            <consortium name="WormBaseParasite"/>
        </authorList>
    </citation>
    <scope>IDENTIFICATION</scope>
</reference>
<organism evidence="5">
    <name type="scientific">Soboliphyme baturini</name>
    <dbReference type="NCBI Taxonomy" id="241478"/>
    <lineage>
        <taxon>Eukaryota</taxon>
        <taxon>Metazoa</taxon>
        <taxon>Ecdysozoa</taxon>
        <taxon>Nematoda</taxon>
        <taxon>Enoplea</taxon>
        <taxon>Dorylaimia</taxon>
        <taxon>Dioctophymatida</taxon>
        <taxon>Dioctophymatoidea</taxon>
        <taxon>Soboliphymatidae</taxon>
        <taxon>Soboliphyme</taxon>
    </lineage>
</organism>
<evidence type="ECO:0000313" key="3">
    <source>
        <dbReference type="EMBL" id="VDP53936.1"/>
    </source>
</evidence>
<dbReference type="EMBL" id="UZAM01020135">
    <property type="protein sequence ID" value="VDP53936.1"/>
    <property type="molecule type" value="Genomic_DNA"/>
</dbReference>
<feature type="transmembrane region" description="Helical" evidence="2">
    <location>
        <begin position="12"/>
        <end position="34"/>
    </location>
</feature>
<name>A0A183JB34_9BILA</name>
<dbReference type="PROSITE" id="PS51257">
    <property type="entry name" value="PROKAR_LIPOPROTEIN"/>
    <property type="match status" value="1"/>
</dbReference>
<dbReference type="WBParaSite" id="SBAD_0001349801-mRNA-1">
    <property type="protein sequence ID" value="SBAD_0001349801-mRNA-1"/>
    <property type="gene ID" value="SBAD_0001349801"/>
</dbReference>
<evidence type="ECO:0000313" key="5">
    <source>
        <dbReference type="WBParaSite" id="SBAD_0001349801-mRNA-1"/>
    </source>
</evidence>
<keyword evidence="2" id="KW-1133">Transmembrane helix</keyword>
<accession>A0A183JB34</accession>
<sequence length="99" mass="11237">MKCKHVLTNKARLFVIIAILSLSCSLFMIVWLVFGSKTCQKSSLCSFRAKKMPRLYVYRNLAMKEEVDCDQLVDITALDESSGEPDMIPETETPSKKES</sequence>